<organism evidence="2 3">
    <name type="scientific">Botryotinia narcissicola</name>
    <dbReference type="NCBI Taxonomy" id="278944"/>
    <lineage>
        <taxon>Eukaryota</taxon>
        <taxon>Fungi</taxon>
        <taxon>Dikarya</taxon>
        <taxon>Ascomycota</taxon>
        <taxon>Pezizomycotina</taxon>
        <taxon>Leotiomycetes</taxon>
        <taxon>Helotiales</taxon>
        <taxon>Sclerotiniaceae</taxon>
        <taxon>Botryotinia</taxon>
    </lineage>
</organism>
<keyword evidence="1" id="KW-0472">Membrane</keyword>
<evidence type="ECO:0000313" key="3">
    <source>
        <dbReference type="Proteomes" id="UP000297452"/>
    </source>
</evidence>
<gene>
    <name evidence="2" type="ORF">BOTNAR_0736g00010</name>
</gene>
<dbReference type="EMBL" id="PQXJ01000733">
    <property type="protein sequence ID" value="TGO44823.1"/>
    <property type="molecule type" value="Genomic_DNA"/>
</dbReference>
<dbReference type="OrthoDB" id="4743700at2759"/>
<reference evidence="2 3" key="1">
    <citation type="submission" date="2017-12" db="EMBL/GenBank/DDBJ databases">
        <title>Comparative genomics of Botrytis spp.</title>
        <authorList>
            <person name="Valero-Jimenez C.A."/>
            <person name="Tapia P."/>
            <person name="Veloso J."/>
            <person name="Silva-Moreno E."/>
            <person name="Staats M."/>
            <person name="Valdes J.H."/>
            <person name="Van Kan J.A.L."/>
        </authorList>
    </citation>
    <scope>NUCLEOTIDE SEQUENCE [LARGE SCALE GENOMIC DNA]</scope>
    <source>
        <strain evidence="2 3">MUCL2120</strain>
    </source>
</reference>
<keyword evidence="3" id="KW-1185">Reference proteome</keyword>
<keyword evidence="1" id="KW-1133">Transmembrane helix</keyword>
<evidence type="ECO:0000256" key="1">
    <source>
        <dbReference type="SAM" id="Phobius"/>
    </source>
</evidence>
<comment type="caution">
    <text evidence="2">The sequence shown here is derived from an EMBL/GenBank/DDBJ whole genome shotgun (WGS) entry which is preliminary data.</text>
</comment>
<feature type="transmembrane region" description="Helical" evidence="1">
    <location>
        <begin position="6"/>
        <end position="29"/>
    </location>
</feature>
<accession>A0A4Z1HI15</accession>
<sequence>MEWVSEYSVLAIIFAQLASIIDGLAWLLVEQLGSLGRYGANPELLAYAGTDKPHTVPSLITCNFKL</sequence>
<evidence type="ECO:0000313" key="2">
    <source>
        <dbReference type="EMBL" id="TGO44823.1"/>
    </source>
</evidence>
<dbReference type="Proteomes" id="UP000297452">
    <property type="component" value="Unassembled WGS sequence"/>
</dbReference>
<keyword evidence="1" id="KW-0812">Transmembrane</keyword>
<protein>
    <submittedName>
        <fullName evidence="2">Uncharacterized protein</fullName>
    </submittedName>
</protein>
<name>A0A4Z1HI15_9HELO</name>
<proteinExistence type="predicted"/>
<dbReference type="AlphaFoldDB" id="A0A4Z1HI15"/>